<comment type="caution">
    <text evidence="1">The sequence shown here is derived from an EMBL/GenBank/DDBJ whole genome shotgun (WGS) entry which is preliminary data.</text>
</comment>
<dbReference type="GO" id="GO:0030870">
    <property type="term" value="C:Mre11 complex"/>
    <property type="evidence" value="ECO:0007669"/>
    <property type="project" value="TreeGrafter"/>
</dbReference>
<evidence type="ECO:0000313" key="2">
    <source>
        <dbReference type="Proteomes" id="UP000299084"/>
    </source>
</evidence>
<proteinExistence type="predicted"/>
<gene>
    <name evidence="1" type="ORF">Cadr_000004617</name>
</gene>
<feature type="non-terminal residue" evidence="1">
    <location>
        <position position="1"/>
    </location>
</feature>
<dbReference type="GO" id="GO:0000794">
    <property type="term" value="C:condensed nuclear chromosome"/>
    <property type="evidence" value="ECO:0007669"/>
    <property type="project" value="TreeGrafter"/>
</dbReference>
<dbReference type="GO" id="GO:0003691">
    <property type="term" value="F:double-stranded telomeric DNA binding"/>
    <property type="evidence" value="ECO:0007669"/>
    <property type="project" value="TreeGrafter"/>
</dbReference>
<keyword evidence="2" id="KW-1185">Reference proteome</keyword>
<dbReference type="GO" id="GO:0000722">
    <property type="term" value="P:telomere maintenance via recombination"/>
    <property type="evidence" value="ECO:0007669"/>
    <property type="project" value="TreeGrafter"/>
</dbReference>
<evidence type="ECO:0000313" key="1">
    <source>
        <dbReference type="EMBL" id="KAB1281359.1"/>
    </source>
</evidence>
<protein>
    <submittedName>
        <fullName evidence="1">DNA repair protein RAD50</fullName>
    </submittedName>
</protein>
<reference evidence="1 2" key="1">
    <citation type="journal article" date="2019" name="Mol. Ecol. Resour.">
        <title>Improving Illumina assemblies with Hi-C and long reads: an example with the North African dromedary.</title>
        <authorList>
            <person name="Elbers J.P."/>
            <person name="Rogers M.F."/>
            <person name="Perelman P.L."/>
            <person name="Proskuryakova A.A."/>
            <person name="Serdyukova N.A."/>
            <person name="Johnson W.E."/>
            <person name="Horin P."/>
            <person name="Corander J."/>
            <person name="Murphy D."/>
            <person name="Burger P.A."/>
        </authorList>
    </citation>
    <scope>NUCLEOTIDE SEQUENCE [LARGE SCALE GENOMIC DNA]</scope>
    <source>
        <strain evidence="1">Drom800</strain>
        <tissue evidence="1">Blood</tissue>
    </source>
</reference>
<dbReference type="PANTHER" id="PTHR18867:SF12">
    <property type="entry name" value="DNA REPAIR PROTEIN RAD50"/>
    <property type="match status" value="1"/>
</dbReference>
<dbReference type="GO" id="GO:0070192">
    <property type="term" value="P:chromosome organization involved in meiotic cell cycle"/>
    <property type="evidence" value="ECO:0007669"/>
    <property type="project" value="TreeGrafter"/>
</dbReference>
<accession>A0A5N4EE02</accession>
<dbReference type="PANTHER" id="PTHR18867">
    <property type="entry name" value="RAD50"/>
    <property type="match status" value="1"/>
</dbReference>
<dbReference type="AlphaFoldDB" id="A0A5N4EE02"/>
<dbReference type="Proteomes" id="UP000299084">
    <property type="component" value="Unassembled WGS sequence"/>
</dbReference>
<dbReference type="GO" id="GO:0043047">
    <property type="term" value="F:single-stranded telomeric DNA binding"/>
    <property type="evidence" value="ECO:0007669"/>
    <property type="project" value="TreeGrafter"/>
</dbReference>
<dbReference type="GO" id="GO:0051880">
    <property type="term" value="F:G-quadruplex DNA binding"/>
    <property type="evidence" value="ECO:0007669"/>
    <property type="project" value="TreeGrafter"/>
</dbReference>
<name>A0A5N4EE02_CAMDR</name>
<sequence>VAQETDVRAQIRLQFRDVNGELVAVQRSMVCTQKSKKTEFKTLEGVITRTKYIKALETLRQVRQTQGQKIKECQTELKYLKQNKEKACEIRDQITSKEAQLTSSKEIVKSYENELDSLEVVCSEDRACVLHFGIQAKTQMSKRESPGSGNWLDLRNEAAGDVTKDSSQDNVNAHRDIVKALINAQTFLTSRVP</sequence>
<dbReference type="EMBL" id="JWIN03000003">
    <property type="protein sequence ID" value="KAB1281359.1"/>
    <property type="molecule type" value="Genomic_DNA"/>
</dbReference>
<dbReference type="GO" id="GO:0006302">
    <property type="term" value="P:double-strand break repair"/>
    <property type="evidence" value="ECO:0007669"/>
    <property type="project" value="TreeGrafter"/>
</dbReference>
<dbReference type="GO" id="GO:0007004">
    <property type="term" value="P:telomere maintenance via telomerase"/>
    <property type="evidence" value="ECO:0007669"/>
    <property type="project" value="TreeGrafter"/>
</dbReference>
<organism evidence="1 2">
    <name type="scientific">Camelus dromedarius</name>
    <name type="common">Dromedary</name>
    <name type="synonym">Arabian camel</name>
    <dbReference type="NCBI Taxonomy" id="9838"/>
    <lineage>
        <taxon>Eukaryota</taxon>
        <taxon>Metazoa</taxon>
        <taxon>Chordata</taxon>
        <taxon>Craniata</taxon>
        <taxon>Vertebrata</taxon>
        <taxon>Euteleostomi</taxon>
        <taxon>Mammalia</taxon>
        <taxon>Eutheria</taxon>
        <taxon>Laurasiatheria</taxon>
        <taxon>Artiodactyla</taxon>
        <taxon>Tylopoda</taxon>
        <taxon>Camelidae</taxon>
        <taxon>Camelus</taxon>
    </lineage>
</organism>